<dbReference type="VEuPathDB" id="FungiDB:GLRG_02892"/>
<dbReference type="GeneID" id="24408257"/>
<organism evidence="3">
    <name type="scientific">Colletotrichum graminicola (strain M1.001 / M2 / FGSC 10212)</name>
    <name type="common">Maize anthracnose fungus</name>
    <name type="synonym">Glomerella graminicola</name>
    <dbReference type="NCBI Taxonomy" id="645133"/>
    <lineage>
        <taxon>Eukaryota</taxon>
        <taxon>Fungi</taxon>
        <taxon>Dikarya</taxon>
        <taxon>Ascomycota</taxon>
        <taxon>Pezizomycotina</taxon>
        <taxon>Sordariomycetes</taxon>
        <taxon>Hypocreomycetidae</taxon>
        <taxon>Glomerellales</taxon>
        <taxon>Glomerellaceae</taxon>
        <taxon>Colletotrichum</taxon>
        <taxon>Colletotrichum graminicola species complex</taxon>
    </lineage>
</organism>
<dbReference type="Proteomes" id="UP000008782">
    <property type="component" value="Unassembled WGS sequence"/>
</dbReference>
<keyword evidence="3" id="KW-1185">Reference proteome</keyword>
<dbReference type="RefSeq" id="XP_008091768.1">
    <property type="nucleotide sequence ID" value="XM_008093577.1"/>
</dbReference>
<feature type="chain" id="PRO_5003180340" evidence="1">
    <location>
        <begin position="20"/>
        <end position="66"/>
    </location>
</feature>
<dbReference type="AlphaFoldDB" id="E3QA60"/>
<reference evidence="3" key="1">
    <citation type="journal article" date="2012" name="Nat. Genet.">
        <title>Lifestyle transitions in plant pathogenic Colletotrichum fungi deciphered by genome and transcriptome analyses.</title>
        <authorList>
            <person name="O'Connell R.J."/>
            <person name="Thon M.R."/>
            <person name="Hacquard S."/>
            <person name="Amyotte S.G."/>
            <person name="Kleemann J."/>
            <person name="Torres M.F."/>
            <person name="Damm U."/>
            <person name="Buiate E.A."/>
            <person name="Epstein L."/>
            <person name="Alkan N."/>
            <person name="Altmueller J."/>
            <person name="Alvarado-Balderrama L."/>
            <person name="Bauser C.A."/>
            <person name="Becker C."/>
            <person name="Birren B.W."/>
            <person name="Chen Z."/>
            <person name="Choi J."/>
            <person name="Crouch J.A."/>
            <person name="Duvick J.P."/>
            <person name="Farman M.A."/>
            <person name="Gan P."/>
            <person name="Heiman D."/>
            <person name="Henrissat B."/>
            <person name="Howard R.J."/>
            <person name="Kabbage M."/>
            <person name="Koch C."/>
            <person name="Kracher B."/>
            <person name="Kubo Y."/>
            <person name="Law A.D."/>
            <person name="Lebrun M.-H."/>
            <person name="Lee Y.-H."/>
            <person name="Miyara I."/>
            <person name="Moore N."/>
            <person name="Neumann U."/>
            <person name="Nordstroem K."/>
            <person name="Panaccione D.G."/>
            <person name="Panstruga R."/>
            <person name="Place M."/>
            <person name="Proctor R.H."/>
            <person name="Prusky D."/>
            <person name="Rech G."/>
            <person name="Reinhardt R."/>
            <person name="Rollins J.A."/>
            <person name="Rounsley S."/>
            <person name="Schardl C.L."/>
            <person name="Schwartz D.C."/>
            <person name="Shenoy N."/>
            <person name="Shirasu K."/>
            <person name="Sikhakolli U.R."/>
            <person name="Stueber K."/>
            <person name="Sukno S.A."/>
            <person name="Sweigard J.A."/>
            <person name="Takano Y."/>
            <person name="Takahara H."/>
            <person name="Trail F."/>
            <person name="van der Does H.C."/>
            <person name="Voll L.M."/>
            <person name="Will I."/>
            <person name="Young S."/>
            <person name="Zeng Q."/>
            <person name="Zhang J."/>
            <person name="Zhou S."/>
            <person name="Dickman M.B."/>
            <person name="Schulze-Lefert P."/>
            <person name="Ver Loren van Themaat E."/>
            <person name="Ma L.-J."/>
            <person name="Vaillancourt L.J."/>
        </authorList>
    </citation>
    <scope>NUCLEOTIDE SEQUENCE [LARGE SCALE GENOMIC DNA]</scope>
    <source>
        <strain evidence="3">M1.001 / M2 / FGSC 10212</strain>
    </source>
</reference>
<proteinExistence type="predicted"/>
<evidence type="ECO:0000313" key="2">
    <source>
        <dbReference type="EMBL" id="EFQ27748.1"/>
    </source>
</evidence>
<name>E3QA60_COLGM</name>
<dbReference type="HOGENOM" id="CLU_2831060_0_0_1"/>
<accession>E3QA60</accession>
<gene>
    <name evidence="2" type="ORF">GLRG_02892</name>
</gene>
<evidence type="ECO:0000313" key="3">
    <source>
        <dbReference type="Proteomes" id="UP000008782"/>
    </source>
</evidence>
<sequence>MSPHIKSLTALAFLPLAFSFNLWPLVEMEALAEILQIAPACVVALNATVACEQDLFQRTINVDGLW</sequence>
<dbReference type="EMBL" id="GG697338">
    <property type="protein sequence ID" value="EFQ27748.1"/>
    <property type="molecule type" value="Genomic_DNA"/>
</dbReference>
<evidence type="ECO:0000256" key="1">
    <source>
        <dbReference type="SAM" id="SignalP"/>
    </source>
</evidence>
<protein>
    <submittedName>
        <fullName evidence="2">Uncharacterized protein</fullName>
    </submittedName>
</protein>
<keyword evidence="1" id="KW-0732">Signal</keyword>
<feature type="signal peptide" evidence="1">
    <location>
        <begin position="1"/>
        <end position="19"/>
    </location>
</feature>